<dbReference type="CDD" id="cd00616">
    <property type="entry name" value="AHBA_syn"/>
    <property type="match status" value="1"/>
</dbReference>
<evidence type="ECO:0000313" key="5">
    <source>
        <dbReference type="EMBL" id="RIV30819.1"/>
    </source>
</evidence>
<proteinExistence type="inferred from homology"/>
<dbReference type="RefSeq" id="WP_119609680.1">
    <property type="nucleotide sequence ID" value="NZ_QXFH01000077.1"/>
</dbReference>
<dbReference type="PANTHER" id="PTHR30244:SF34">
    <property type="entry name" value="DTDP-4-AMINO-4,6-DIDEOXYGALACTOSE TRANSAMINASE"/>
    <property type="match status" value="1"/>
</dbReference>
<dbReference type="InterPro" id="IPR015424">
    <property type="entry name" value="PyrdxlP-dep_Trfase"/>
</dbReference>
<dbReference type="Proteomes" id="UP000266067">
    <property type="component" value="Unassembled WGS sequence"/>
</dbReference>
<dbReference type="Gene3D" id="3.90.1150.10">
    <property type="entry name" value="Aspartate Aminotransferase, domain 1"/>
    <property type="match status" value="1"/>
</dbReference>
<reference evidence="5 6" key="1">
    <citation type="submission" date="2018-08" db="EMBL/GenBank/DDBJ databases">
        <title>Proposal of Muricauda 72 sp.nov. and Muricauda NH166 sp.nov., isolated from seawater.</title>
        <authorList>
            <person name="Cheng H."/>
            <person name="Wu Y.-H."/>
            <person name="Guo L.-L."/>
            <person name="Xu X.-W."/>
        </authorList>
    </citation>
    <scope>NUCLEOTIDE SEQUENCE [LARGE SCALE GENOMIC DNA]</scope>
    <source>
        <strain evidence="5 6">KCTC 22173</strain>
    </source>
</reference>
<keyword evidence="3 4" id="KW-0663">Pyridoxal phosphate</keyword>
<dbReference type="Gene3D" id="3.40.640.10">
    <property type="entry name" value="Type I PLP-dependent aspartate aminotransferase-like (Major domain)"/>
    <property type="match status" value="1"/>
</dbReference>
<dbReference type="OrthoDB" id="9810913at2"/>
<gene>
    <name evidence="5" type="ORF">D2V08_15735</name>
</gene>
<keyword evidence="5" id="KW-0808">Transferase</keyword>
<dbReference type="SUPFAM" id="SSF53383">
    <property type="entry name" value="PLP-dependent transferases"/>
    <property type="match status" value="1"/>
</dbReference>
<evidence type="ECO:0000256" key="3">
    <source>
        <dbReference type="PIRSR" id="PIRSR000390-2"/>
    </source>
</evidence>
<comment type="caution">
    <text evidence="5">The sequence shown here is derived from an EMBL/GenBank/DDBJ whole genome shotgun (WGS) entry which is preliminary data.</text>
</comment>
<dbReference type="GO" id="GO:0008483">
    <property type="term" value="F:transaminase activity"/>
    <property type="evidence" value="ECO:0007669"/>
    <property type="project" value="UniProtKB-KW"/>
</dbReference>
<evidence type="ECO:0000256" key="1">
    <source>
        <dbReference type="ARBA" id="ARBA00037999"/>
    </source>
</evidence>
<dbReference type="PANTHER" id="PTHR30244">
    <property type="entry name" value="TRANSAMINASE"/>
    <property type="match status" value="1"/>
</dbReference>
<evidence type="ECO:0000256" key="4">
    <source>
        <dbReference type="RuleBase" id="RU004508"/>
    </source>
</evidence>
<keyword evidence="6" id="KW-1185">Reference proteome</keyword>
<organism evidence="5 6">
    <name type="scientific">Flagellimonas lutimaris</name>
    <dbReference type="NCBI Taxonomy" id="475082"/>
    <lineage>
        <taxon>Bacteria</taxon>
        <taxon>Pseudomonadati</taxon>
        <taxon>Bacteroidota</taxon>
        <taxon>Flavobacteriia</taxon>
        <taxon>Flavobacteriales</taxon>
        <taxon>Flavobacteriaceae</taxon>
        <taxon>Flagellimonas</taxon>
    </lineage>
</organism>
<dbReference type="AlphaFoldDB" id="A0A3A1N6F2"/>
<dbReference type="EMBL" id="QXFH01000077">
    <property type="protein sequence ID" value="RIV30819.1"/>
    <property type="molecule type" value="Genomic_DNA"/>
</dbReference>
<evidence type="ECO:0000313" key="6">
    <source>
        <dbReference type="Proteomes" id="UP000266067"/>
    </source>
</evidence>
<comment type="similarity">
    <text evidence="1 4">Belongs to the DegT/DnrJ/EryC1 family.</text>
</comment>
<dbReference type="InterPro" id="IPR000653">
    <property type="entry name" value="DegT/StrS_aminotransferase"/>
</dbReference>
<dbReference type="Pfam" id="PF01041">
    <property type="entry name" value="DegT_DnrJ_EryC1"/>
    <property type="match status" value="1"/>
</dbReference>
<accession>A0A3A1N6F2</accession>
<protein>
    <submittedName>
        <fullName evidence="5">Pyridoxal phosphate-dependent aminotransferase</fullName>
    </submittedName>
</protein>
<feature type="active site" description="Proton acceptor" evidence="2">
    <location>
        <position position="195"/>
    </location>
</feature>
<sequence length="377" mass="41856">METTVLKKIWLSPPHMGGSEETYVKEAFDTNWIAPLGPNVQQFEKSIEDYVGNNTYAACLSSGTGAIHLGLELLGVSHGDEVICQSFTFAASANPITYLGAEPIFVDSERETWNISPVLLEKAIKDRLAKGIKPKAIVAVHLYGMPYKVDEVHAIARNYDIPVIEDSAEALGSSYRGFNCGSFGDFGILSFNGNKIITTSGGGALLCKFQSTKEKAVFLATQARDNAPHYQHSRIGYNYRMSNVLAGIGRGQMEVLTDRVEARRSNFEFYKEHLSSLPEITFINEPEGSYSNRWLTCVLTPSFDIREKIRIALENENIESRPLWKPMHLQPVFEKNVSFVNGVSEDLFERGLCLPSGSSLETGDLERICGIIKNLLK</sequence>
<keyword evidence="5" id="KW-0032">Aminotransferase</keyword>
<dbReference type="PIRSF" id="PIRSF000390">
    <property type="entry name" value="PLP_StrS"/>
    <property type="match status" value="1"/>
</dbReference>
<evidence type="ECO:0000256" key="2">
    <source>
        <dbReference type="PIRSR" id="PIRSR000390-1"/>
    </source>
</evidence>
<dbReference type="GO" id="GO:0000271">
    <property type="term" value="P:polysaccharide biosynthetic process"/>
    <property type="evidence" value="ECO:0007669"/>
    <property type="project" value="TreeGrafter"/>
</dbReference>
<dbReference type="GO" id="GO:0030170">
    <property type="term" value="F:pyridoxal phosphate binding"/>
    <property type="evidence" value="ECO:0007669"/>
    <property type="project" value="TreeGrafter"/>
</dbReference>
<name>A0A3A1N6F2_9FLAO</name>
<dbReference type="InterPro" id="IPR015422">
    <property type="entry name" value="PyrdxlP-dep_Trfase_small"/>
</dbReference>
<dbReference type="InterPro" id="IPR015421">
    <property type="entry name" value="PyrdxlP-dep_Trfase_major"/>
</dbReference>
<feature type="modified residue" description="N6-(pyridoxal phosphate)lysine" evidence="3">
    <location>
        <position position="195"/>
    </location>
</feature>